<evidence type="ECO:0000313" key="4">
    <source>
        <dbReference type="EMBL" id="MFC3975875.1"/>
    </source>
</evidence>
<feature type="domain" description="Protein FecR C-terminal" evidence="3">
    <location>
        <begin position="256"/>
        <end position="325"/>
    </location>
</feature>
<name>A0ABV8EK24_9BACT</name>
<evidence type="ECO:0000259" key="2">
    <source>
        <dbReference type="Pfam" id="PF04773"/>
    </source>
</evidence>
<sequence length="329" mass="37419">MEKNKDSKEVLWSKIEKGFDQVDKKSERFQFYKIAASIILILGLGLSSLYFINLNQVEESREFTPISNLGDDTMIQIKKGEELIMMHEGYKADLSSEELTETNSTGSEPDWYTLKVPAGKSAKITLQDKSTVWVNANSTLTYPSFFVHGEDRIVHLEGEGYFEVKSDPSHRFIVQSPDFVTTATGTAFNVNAFSSKSESFAVLVSGVIGISNIKSSTQITERKLIPNQILILDKSQRKITQKEIDVTPYLTWKDGYFQFSSSSLEDICRKLSDYYQVDISIVDINLREKKFSGKLQITNPIHQTLETLAKSINFDLKTIERRYIITKKL</sequence>
<accession>A0ABV8EK24</accession>
<feature type="domain" description="FecR protein" evidence="2">
    <location>
        <begin position="113"/>
        <end position="198"/>
    </location>
</feature>
<evidence type="ECO:0000256" key="1">
    <source>
        <dbReference type="SAM" id="Phobius"/>
    </source>
</evidence>
<protein>
    <submittedName>
        <fullName evidence="4">FecR family protein</fullName>
    </submittedName>
</protein>
<evidence type="ECO:0000313" key="5">
    <source>
        <dbReference type="Proteomes" id="UP001595766"/>
    </source>
</evidence>
<dbReference type="Pfam" id="PF04773">
    <property type="entry name" value="FecR"/>
    <property type="match status" value="1"/>
</dbReference>
<dbReference type="EMBL" id="JBHSAV010000017">
    <property type="protein sequence ID" value="MFC3975875.1"/>
    <property type="molecule type" value="Genomic_DNA"/>
</dbReference>
<comment type="caution">
    <text evidence="4">The sequence shown here is derived from an EMBL/GenBank/DDBJ whole genome shotgun (WGS) entry which is preliminary data.</text>
</comment>
<gene>
    <name evidence="4" type="ORF">ACFOUP_05780</name>
</gene>
<keyword evidence="5" id="KW-1185">Reference proteome</keyword>
<keyword evidence="1" id="KW-1133">Transmembrane helix</keyword>
<dbReference type="PANTHER" id="PTHR30273:SF2">
    <property type="entry name" value="PROTEIN FECR"/>
    <property type="match status" value="1"/>
</dbReference>
<dbReference type="PANTHER" id="PTHR30273">
    <property type="entry name" value="PERIPLASMIC SIGNAL SENSOR AND SIGMA FACTOR ACTIVATOR FECR-RELATED"/>
    <property type="match status" value="1"/>
</dbReference>
<organism evidence="4 5">
    <name type="scientific">Belliella kenyensis</name>
    <dbReference type="NCBI Taxonomy" id="1472724"/>
    <lineage>
        <taxon>Bacteria</taxon>
        <taxon>Pseudomonadati</taxon>
        <taxon>Bacteroidota</taxon>
        <taxon>Cytophagia</taxon>
        <taxon>Cytophagales</taxon>
        <taxon>Cyclobacteriaceae</taxon>
        <taxon>Belliella</taxon>
    </lineage>
</organism>
<dbReference type="Gene3D" id="2.60.120.1440">
    <property type="match status" value="1"/>
</dbReference>
<dbReference type="Proteomes" id="UP001595766">
    <property type="component" value="Unassembled WGS sequence"/>
</dbReference>
<dbReference type="RefSeq" id="WP_241293255.1">
    <property type="nucleotide sequence ID" value="NZ_JAKZGR010000004.1"/>
</dbReference>
<dbReference type="Pfam" id="PF16344">
    <property type="entry name" value="FecR_C"/>
    <property type="match status" value="1"/>
</dbReference>
<dbReference type="InterPro" id="IPR012373">
    <property type="entry name" value="Ferrdict_sens_TM"/>
</dbReference>
<dbReference type="InterPro" id="IPR006860">
    <property type="entry name" value="FecR"/>
</dbReference>
<keyword evidence="1" id="KW-0812">Transmembrane</keyword>
<dbReference type="Gene3D" id="3.55.50.30">
    <property type="match status" value="1"/>
</dbReference>
<reference evidence="5" key="1">
    <citation type="journal article" date="2019" name="Int. J. Syst. Evol. Microbiol.">
        <title>The Global Catalogue of Microorganisms (GCM) 10K type strain sequencing project: providing services to taxonomists for standard genome sequencing and annotation.</title>
        <authorList>
            <consortium name="The Broad Institute Genomics Platform"/>
            <consortium name="The Broad Institute Genome Sequencing Center for Infectious Disease"/>
            <person name="Wu L."/>
            <person name="Ma J."/>
        </authorList>
    </citation>
    <scope>NUCLEOTIDE SEQUENCE [LARGE SCALE GENOMIC DNA]</scope>
    <source>
        <strain evidence="5">CECT 8551</strain>
    </source>
</reference>
<evidence type="ECO:0000259" key="3">
    <source>
        <dbReference type="Pfam" id="PF16344"/>
    </source>
</evidence>
<dbReference type="InterPro" id="IPR032508">
    <property type="entry name" value="FecR_C"/>
</dbReference>
<feature type="transmembrane region" description="Helical" evidence="1">
    <location>
        <begin position="31"/>
        <end position="52"/>
    </location>
</feature>
<keyword evidence="1" id="KW-0472">Membrane</keyword>
<proteinExistence type="predicted"/>